<proteinExistence type="predicted"/>
<organism evidence="1 2">
    <name type="scientific">Pseudonocardia zijingensis</name>
    <dbReference type="NCBI Taxonomy" id="153376"/>
    <lineage>
        <taxon>Bacteria</taxon>
        <taxon>Bacillati</taxon>
        <taxon>Actinomycetota</taxon>
        <taxon>Actinomycetes</taxon>
        <taxon>Pseudonocardiales</taxon>
        <taxon>Pseudonocardiaceae</taxon>
        <taxon>Pseudonocardia</taxon>
    </lineage>
</organism>
<reference evidence="2" key="1">
    <citation type="journal article" date="2019" name="Int. J. Syst. Evol. Microbiol.">
        <title>The Global Catalogue of Microorganisms (GCM) 10K type strain sequencing project: providing services to taxonomists for standard genome sequencing and annotation.</title>
        <authorList>
            <consortium name="The Broad Institute Genomics Platform"/>
            <consortium name="The Broad Institute Genome Sequencing Center for Infectious Disease"/>
            <person name="Wu L."/>
            <person name="Ma J."/>
        </authorList>
    </citation>
    <scope>NUCLEOTIDE SEQUENCE [LARGE SCALE GENOMIC DNA]</scope>
    <source>
        <strain evidence="2">JCM 11117</strain>
    </source>
</reference>
<dbReference type="RefSeq" id="WP_343941554.1">
    <property type="nucleotide sequence ID" value="NZ_BAAAHP010000073.1"/>
</dbReference>
<evidence type="ECO:0008006" key="3">
    <source>
        <dbReference type="Google" id="ProtNLM"/>
    </source>
</evidence>
<name>A0ABP4AEU7_9PSEU</name>
<comment type="caution">
    <text evidence="1">The sequence shown here is derived from an EMBL/GenBank/DDBJ whole genome shotgun (WGS) entry which is preliminary data.</text>
</comment>
<dbReference type="Proteomes" id="UP001499967">
    <property type="component" value="Unassembled WGS sequence"/>
</dbReference>
<evidence type="ECO:0000313" key="2">
    <source>
        <dbReference type="Proteomes" id="UP001499967"/>
    </source>
</evidence>
<keyword evidence="2" id="KW-1185">Reference proteome</keyword>
<evidence type="ECO:0000313" key="1">
    <source>
        <dbReference type="EMBL" id="GAA0934752.1"/>
    </source>
</evidence>
<accession>A0ABP4AEU7</accession>
<dbReference type="EMBL" id="BAAAHP010000073">
    <property type="protein sequence ID" value="GAA0934752.1"/>
    <property type="molecule type" value="Genomic_DNA"/>
</dbReference>
<sequence length="124" mass="14711">MAEDDEIERRVRKLAVEHAETRWLALRLDDDVKEFRQDLRTMRTENNARFDAIDRELDHHGRVLEEHSRVLEEHSRVLEHHGSLLERNGVELQEHTGRFDSVEAQLRTLTQMVGQVLERLPGER</sequence>
<protein>
    <recommendedName>
        <fullName evidence="3">t-SNARE coiled-coil homology domain-containing protein</fullName>
    </recommendedName>
</protein>
<gene>
    <name evidence="1" type="ORF">GCM10009559_25600</name>
</gene>